<gene>
    <name evidence="2" type="ORF">EM308_15175</name>
</gene>
<keyword evidence="1" id="KW-0812">Transmembrane</keyword>
<keyword evidence="1" id="KW-1133">Transmembrane helix</keyword>
<evidence type="ECO:0000313" key="3">
    <source>
        <dbReference type="Proteomes" id="UP000175968"/>
    </source>
</evidence>
<dbReference type="EMBL" id="CP017479">
    <property type="protein sequence ID" value="AOW10727.1"/>
    <property type="molecule type" value="Genomic_DNA"/>
</dbReference>
<protein>
    <submittedName>
        <fullName evidence="2">Uncharacterized protein</fullName>
    </submittedName>
</protein>
<evidence type="ECO:0000256" key="1">
    <source>
        <dbReference type="SAM" id="Phobius"/>
    </source>
</evidence>
<dbReference type="KEGG" id="fgl:EM308_15175"/>
<organism evidence="2 3">
    <name type="scientific">Flavobacterium gilvum</name>
    <dbReference type="NCBI Taxonomy" id="1492737"/>
    <lineage>
        <taxon>Bacteria</taxon>
        <taxon>Pseudomonadati</taxon>
        <taxon>Bacteroidota</taxon>
        <taxon>Flavobacteriia</taxon>
        <taxon>Flavobacteriales</taxon>
        <taxon>Flavobacteriaceae</taxon>
        <taxon>Flavobacterium</taxon>
    </lineage>
</organism>
<evidence type="ECO:0000313" key="2">
    <source>
        <dbReference type="EMBL" id="AOW10727.1"/>
    </source>
</evidence>
<keyword evidence="3" id="KW-1185">Reference proteome</keyword>
<sequence>MGNKSQKENFCARVNKSKLATFSNDKVSKRPNLQKNYRQHTLQAIWALALMENGFVFGMIWQIRRMGLI</sequence>
<name>A0AAC9I968_9FLAO</name>
<dbReference type="AlphaFoldDB" id="A0AAC9I968"/>
<dbReference type="Proteomes" id="UP000175968">
    <property type="component" value="Chromosome"/>
</dbReference>
<keyword evidence="1" id="KW-0472">Membrane</keyword>
<proteinExistence type="predicted"/>
<feature type="transmembrane region" description="Helical" evidence="1">
    <location>
        <begin position="44"/>
        <end position="63"/>
    </location>
</feature>
<accession>A0AAC9I968</accession>
<reference evidence="2 3" key="1">
    <citation type="submission" date="2016-10" db="EMBL/GenBank/DDBJ databases">
        <title>Flavobacterium gilvum sp. nov., isolated from stream water.</title>
        <authorList>
            <person name="Shin S.-K."/>
            <person name="Cho Y.-J."/>
            <person name="Yi H."/>
        </authorList>
    </citation>
    <scope>NUCLEOTIDE SEQUENCE [LARGE SCALE GENOMIC DNA]</scope>
    <source>
        <strain evidence="2 3">EM1308</strain>
    </source>
</reference>